<keyword evidence="1" id="KW-0812">Transmembrane</keyword>
<keyword evidence="1" id="KW-0472">Membrane</keyword>
<dbReference type="AlphaFoldDB" id="A0A037ZGH2"/>
<keyword evidence="3" id="KW-1185">Reference proteome</keyword>
<proteinExistence type="predicted"/>
<dbReference type="Proteomes" id="UP000026249">
    <property type="component" value="Unassembled WGS sequence"/>
</dbReference>
<reference evidence="2 3" key="1">
    <citation type="submission" date="2014-03" db="EMBL/GenBank/DDBJ databases">
        <title>Draft Genome Sequence of Actibacterium mucosum KCTC 23349, a Marine Alphaproteobacterium with Complex Ionic Requirements Isolated from Mediterranean Seawater at Malvarrosa Beach, Valencia, Spain.</title>
        <authorList>
            <person name="Arahal D.R."/>
            <person name="Shao Z."/>
            <person name="Lai Q."/>
            <person name="Pujalte M.J."/>
        </authorList>
    </citation>
    <scope>NUCLEOTIDE SEQUENCE [LARGE SCALE GENOMIC DNA]</scope>
    <source>
        <strain evidence="2 3">KCTC 23349</strain>
    </source>
</reference>
<sequence length="252" mass="27147">MDKKPFFVGYLPIPEGLRAFLISLTVSLVVFMAFVGITIGATQDDPGNGAFRFDWRQQTVTGVIEFVPYPILRVTEGNERIPAGHTLMLTGQGKSTIRTRVQPMAGDLVALTGVILKRGELDMMQVAGGNRGLKKVDGPAPDLPAPEPLGRWKLAGEICDGKCLAGAMRPGRGLAHKACANLCLIGDIPPVFVSSQPVEGSEFLMVAGPDGTRLPDRAYDLVGAFVQLEGDLERRGDLLILRMDGDTMELMQ</sequence>
<dbReference type="EMBL" id="JFKE01000005">
    <property type="protein sequence ID" value="KAJ55238.1"/>
    <property type="molecule type" value="Genomic_DNA"/>
</dbReference>
<evidence type="ECO:0000313" key="3">
    <source>
        <dbReference type="Proteomes" id="UP000026249"/>
    </source>
</evidence>
<name>A0A037ZGH2_9RHOB</name>
<dbReference type="STRING" id="1454373.ACMU_15905"/>
<protein>
    <submittedName>
        <fullName evidence="2">Uncharacterized protein</fullName>
    </submittedName>
</protein>
<accession>A0A037ZGH2</accession>
<gene>
    <name evidence="2" type="ORF">ACMU_15905</name>
</gene>
<evidence type="ECO:0000313" key="2">
    <source>
        <dbReference type="EMBL" id="KAJ55238.1"/>
    </source>
</evidence>
<evidence type="ECO:0000256" key="1">
    <source>
        <dbReference type="SAM" id="Phobius"/>
    </source>
</evidence>
<keyword evidence="1" id="KW-1133">Transmembrane helix</keyword>
<dbReference type="RefSeq" id="WP_035260546.1">
    <property type="nucleotide sequence ID" value="NZ_JFKE01000005.1"/>
</dbReference>
<dbReference type="OrthoDB" id="644473at2"/>
<organism evidence="2 3">
    <name type="scientific">Actibacterium mucosum KCTC 23349</name>
    <dbReference type="NCBI Taxonomy" id="1454373"/>
    <lineage>
        <taxon>Bacteria</taxon>
        <taxon>Pseudomonadati</taxon>
        <taxon>Pseudomonadota</taxon>
        <taxon>Alphaproteobacteria</taxon>
        <taxon>Rhodobacterales</taxon>
        <taxon>Roseobacteraceae</taxon>
        <taxon>Actibacterium</taxon>
    </lineage>
</organism>
<feature type="transmembrane region" description="Helical" evidence="1">
    <location>
        <begin position="20"/>
        <end position="42"/>
    </location>
</feature>
<comment type="caution">
    <text evidence="2">The sequence shown here is derived from an EMBL/GenBank/DDBJ whole genome shotgun (WGS) entry which is preliminary data.</text>
</comment>